<feature type="domain" description="F-box protein At3g26010-like beta-propeller" evidence="2">
    <location>
        <begin position="122"/>
        <end position="349"/>
    </location>
</feature>
<dbReference type="InterPro" id="IPR055290">
    <property type="entry name" value="At3g26010-like"/>
</dbReference>
<dbReference type="Pfam" id="PF00646">
    <property type="entry name" value="F-box"/>
    <property type="match status" value="1"/>
</dbReference>
<dbReference type="AlphaFoldDB" id="A0A484NN83"/>
<dbReference type="SUPFAM" id="SSF117281">
    <property type="entry name" value="Kelch motif"/>
    <property type="match status" value="1"/>
</dbReference>
<dbReference type="EMBL" id="OOIL02006840">
    <property type="protein sequence ID" value="VFR02706.1"/>
    <property type="molecule type" value="Genomic_DNA"/>
</dbReference>
<protein>
    <recommendedName>
        <fullName evidence="5">F-box domain-containing protein</fullName>
    </recommendedName>
</protein>
<dbReference type="Pfam" id="PF24750">
    <property type="entry name" value="b-prop_At3g26010-like"/>
    <property type="match status" value="1"/>
</dbReference>
<evidence type="ECO:0008006" key="5">
    <source>
        <dbReference type="Google" id="ProtNLM"/>
    </source>
</evidence>
<feature type="domain" description="F-box" evidence="1">
    <location>
        <begin position="17"/>
        <end position="58"/>
    </location>
</feature>
<dbReference type="InterPro" id="IPR056592">
    <property type="entry name" value="Beta-prop_At3g26010-like"/>
</dbReference>
<evidence type="ECO:0000259" key="1">
    <source>
        <dbReference type="Pfam" id="PF00646"/>
    </source>
</evidence>
<dbReference type="InterPro" id="IPR001810">
    <property type="entry name" value="F-box_dom"/>
</dbReference>
<evidence type="ECO:0000313" key="4">
    <source>
        <dbReference type="Proteomes" id="UP000595140"/>
    </source>
</evidence>
<dbReference type="OrthoDB" id="1268218at2759"/>
<dbReference type="Proteomes" id="UP000595140">
    <property type="component" value="Unassembled WGS sequence"/>
</dbReference>
<evidence type="ECO:0000313" key="3">
    <source>
        <dbReference type="EMBL" id="VFR02706.1"/>
    </source>
</evidence>
<evidence type="ECO:0000259" key="2">
    <source>
        <dbReference type="Pfam" id="PF24750"/>
    </source>
</evidence>
<dbReference type="SUPFAM" id="SSF81383">
    <property type="entry name" value="F-box domain"/>
    <property type="match status" value="1"/>
</dbReference>
<dbReference type="PANTHER" id="PTHR35546">
    <property type="entry name" value="F-BOX PROTEIN INTERACTION DOMAIN PROTEIN-RELATED"/>
    <property type="match status" value="1"/>
</dbReference>
<dbReference type="InterPro" id="IPR015915">
    <property type="entry name" value="Kelch-typ_b-propeller"/>
</dbReference>
<name>A0A484NN83_9ASTE</name>
<reference evidence="3 4" key="1">
    <citation type="submission" date="2018-04" db="EMBL/GenBank/DDBJ databases">
        <authorList>
            <person name="Vogel A."/>
        </authorList>
    </citation>
    <scope>NUCLEOTIDE SEQUENCE [LARGE SCALE GENOMIC DNA]</scope>
</reference>
<proteinExistence type="predicted"/>
<dbReference type="InterPro" id="IPR036047">
    <property type="entry name" value="F-box-like_dom_sf"/>
</dbReference>
<gene>
    <name evidence="3" type="ORF">CCAM_LOCUS44481</name>
</gene>
<keyword evidence="4" id="KW-1185">Reference proteome</keyword>
<sequence length="458" mass="53735">MATLTKPEVGISSASIEDIDDAVLVEILCRGTPNCKMAFRCKLVSKRWRYLISSPIFLKCWKELHRTLHPGEPLPYSMVINVRIRRDEDKYMTNYVASQHPMFQFPRFKFDYLPCSRPRRAASVRIAASCKDLFLCHAIRDKMELEDRVYYICNPLTRQWISLPPFPTKFKFMKGVATGLVVSGDGMSYRVVRIHHDFESYNAVSFVAEVFSSETNKWEEVEVRHPNSSLFGFDFKNKSYATNNLLCWNGLLLFENWIDDSIVAYNPFEPARCRVIEQPPRYRLGQFCRSFLSFGECNGSFRVAQHYDHTGGRHGVFMTWELEDYETEEWRFVNELVFRDFITDDAPLRLQCEMNSDDESDLDDYGSQWWFFRAQRIILLSMDPNKEDVIYFYHGAEKVGDSRIFSCNLETKEVRVFDKNIIERCVEIDYPLRNVFHFVVPEWPTPIPCAPTQCIECT</sequence>
<dbReference type="PANTHER" id="PTHR35546:SF130">
    <property type="entry name" value="EXPRESSED PROTEIN"/>
    <property type="match status" value="1"/>
</dbReference>
<organism evidence="3 4">
    <name type="scientific">Cuscuta campestris</name>
    <dbReference type="NCBI Taxonomy" id="132261"/>
    <lineage>
        <taxon>Eukaryota</taxon>
        <taxon>Viridiplantae</taxon>
        <taxon>Streptophyta</taxon>
        <taxon>Embryophyta</taxon>
        <taxon>Tracheophyta</taxon>
        <taxon>Spermatophyta</taxon>
        <taxon>Magnoliopsida</taxon>
        <taxon>eudicotyledons</taxon>
        <taxon>Gunneridae</taxon>
        <taxon>Pentapetalae</taxon>
        <taxon>asterids</taxon>
        <taxon>lamiids</taxon>
        <taxon>Solanales</taxon>
        <taxon>Convolvulaceae</taxon>
        <taxon>Cuscuteae</taxon>
        <taxon>Cuscuta</taxon>
        <taxon>Cuscuta subgen. Grammica</taxon>
        <taxon>Cuscuta sect. Cleistogrammica</taxon>
    </lineage>
</organism>
<dbReference type="Gene3D" id="1.20.1280.50">
    <property type="match status" value="1"/>
</dbReference>
<accession>A0A484NN83</accession>